<protein>
    <submittedName>
        <fullName evidence="1">Diguanylate cyclase</fullName>
    </submittedName>
</protein>
<evidence type="ECO:0000313" key="2">
    <source>
        <dbReference type="Proteomes" id="UP000663090"/>
    </source>
</evidence>
<proteinExistence type="predicted"/>
<dbReference type="EMBL" id="CP071091">
    <property type="protein sequence ID" value="QSQ13868.1"/>
    <property type="molecule type" value="Genomic_DNA"/>
</dbReference>
<accession>A0ABX7NC28</accession>
<dbReference type="RefSeq" id="WP_206715669.1">
    <property type="nucleotide sequence ID" value="NZ_CP071091.1"/>
</dbReference>
<evidence type="ECO:0000313" key="1">
    <source>
        <dbReference type="EMBL" id="QSQ13868.1"/>
    </source>
</evidence>
<dbReference type="Gene3D" id="2.30.29.80">
    <property type="match status" value="1"/>
</dbReference>
<reference evidence="1 2" key="1">
    <citation type="submission" date="2021-02" db="EMBL/GenBank/DDBJ databases">
        <title>De Novo genome assembly of isolated myxobacteria.</title>
        <authorList>
            <person name="Stevens D.C."/>
        </authorList>
    </citation>
    <scope>NUCLEOTIDE SEQUENCE [LARGE SCALE GENOMIC DNA]</scope>
    <source>
        <strain evidence="1 2">SCHIC003</strain>
    </source>
</reference>
<dbReference type="Proteomes" id="UP000663090">
    <property type="component" value="Chromosome"/>
</dbReference>
<organism evidence="1 2">
    <name type="scientific">Myxococcus landrumensis</name>
    <dbReference type="NCBI Taxonomy" id="2813577"/>
    <lineage>
        <taxon>Bacteria</taxon>
        <taxon>Pseudomonadati</taxon>
        <taxon>Myxococcota</taxon>
        <taxon>Myxococcia</taxon>
        <taxon>Myxococcales</taxon>
        <taxon>Cystobacterineae</taxon>
        <taxon>Myxococcaceae</taxon>
        <taxon>Myxococcus</taxon>
    </lineage>
</organism>
<name>A0ABX7NC28_9BACT</name>
<gene>
    <name evidence="1" type="ORF">JY572_37020</name>
</gene>
<sequence length="858" mass="96629">MLPLTISRNETLEPRLDQEQLFALGLEHVRRLAHRVWTDHNTHDPGVTTLELLSYALTDLSYRTSFPLEDLLATENNNAANMKSQFFTARQVLPMRPLTVLDYRKLLIDLPGVKNAWLMPEVIRYFLAPSTAQLYWSAPALPGVREVHVRGVHRVLIDFMDGVTAEQQATVLQSVTARLEANRNLGERFSGVDVVTPEEFVLCGELELSPEADSARVKAEILFRVQQYLSPPVPGYSLSEMLERRRADGSRYTVQELFEGPALDCGFIDDEELERAELRTELRLSDVISIIMDIEGVRAVRDVLINPKGATKAQADKWRVPVKAGRRATLDRQLSRLVLYKRNMPVVPTAAQVETHYADLAESARAKLETVEAYDLPIPLGRARRPERYHSFQNHFPALYGLGPLGLPSGANDARRAQAWQLKAYLLFFDQVMANYCAQLARVRELFSTDPSVHRTYFYQAVSSFTDSARIYGTSDVARTLEDEVEDSSVLADRRNRFLEHLLARFAERFHEYASLMYSRFGASPRSLVRAQCEFLRHQPAIGAERGLAYNASLPGQADLWDSENISGLERRVAHLLGLTDSRRRDLGAPPDDAFLNIITGPDSESRFQVLHRETGEVLLESVSPVASEALAREAMHVALRFAQLPSGYQRVSPAEGKHSFNIVDDTGAVLARHDASFESEDARETAIDDLMVYLGTHYAEEGMYLLENILLLAEEKTDPFPPVCVDPNCTDCADDDPFSFRVQFILPAYAGRFRDMDFRRFAEEVIRQETPAHLLPKVCWVSREDMVRVAQAYKPWLELRAGVSTEGRTEKLQALIDALYQVKNVYPVARLAECDSGESRPKFIVGRGALGSGNTAE</sequence>
<keyword evidence="2" id="KW-1185">Reference proteome</keyword>